<dbReference type="GO" id="GO:0003677">
    <property type="term" value="F:DNA binding"/>
    <property type="evidence" value="ECO:0007669"/>
    <property type="project" value="UniProtKB-KW"/>
</dbReference>
<dbReference type="PRINTS" id="PR00507">
    <property type="entry name" value="N12N6MTFRASE"/>
</dbReference>
<evidence type="ECO:0000256" key="4">
    <source>
        <dbReference type="ARBA" id="ARBA00022747"/>
    </source>
</evidence>
<evidence type="ECO:0000256" key="2">
    <source>
        <dbReference type="ARBA" id="ARBA00022603"/>
    </source>
</evidence>
<dbReference type="InterPro" id="IPR003356">
    <property type="entry name" value="DNA_methylase_A-5"/>
</dbReference>
<dbReference type="GO" id="GO:0032259">
    <property type="term" value="P:methylation"/>
    <property type="evidence" value="ECO:0007669"/>
    <property type="project" value="UniProtKB-KW"/>
</dbReference>
<feature type="domain" description="Restriction endonuclease type I HsdR N-terminal" evidence="8">
    <location>
        <begin position="60"/>
        <end position="121"/>
    </location>
</feature>
<dbReference type="Pfam" id="PF02384">
    <property type="entry name" value="N6_Mtase"/>
    <property type="match status" value="1"/>
</dbReference>
<dbReference type="GO" id="GO:0008170">
    <property type="term" value="F:N-methyltransferase activity"/>
    <property type="evidence" value="ECO:0007669"/>
    <property type="project" value="InterPro"/>
</dbReference>
<dbReference type="GO" id="GO:0009307">
    <property type="term" value="P:DNA restriction-modification system"/>
    <property type="evidence" value="ECO:0007669"/>
    <property type="project" value="UniProtKB-KW"/>
</dbReference>
<evidence type="ECO:0000313" key="9">
    <source>
        <dbReference type="EMBL" id="KKN06549.1"/>
    </source>
</evidence>
<evidence type="ECO:0000259" key="8">
    <source>
        <dbReference type="Pfam" id="PF04313"/>
    </source>
</evidence>
<gene>
    <name evidence="9" type="ORF">LCGC14_1076040</name>
</gene>
<keyword evidence="3" id="KW-0808">Transferase</keyword>
<evidence type="ECO:0000256" key="1">
    <source>
        <dbReference type="ARBA" id="ARBA00011900"/>
    </source>
</evidence>
<evidence type="ECO:0000256" key="3">
    <source>
        <dbReference type="ARBA" id="ARBA00022679"/>
    </source>
</evidence>
<name>A0A0F9MLJ2_9ZZZZ</name>
<dbReference type="Pfam" id="PF04313">
    <property type="entry name" value="HSDR_N"/>
    <property type="match status" value="1"/>
</dbReference>
<sequence>MYNINRDTLSNLAEINKSQIKPHGSKKKVEANVRLKVVIPFFEALGWNKISDIEAEFPVRNKRVDLCLLIKGFPKLLIEIKDIDEDLDKHVKQATDYVFDLESSVDKVILANGDEFRFYKCDIITKTYKKILEWKRDELSNEDRQNEIIALISKKHLSDEIKQERLDETTLEIFIKKFNHWKILLFNSLSQEIHYKYAKNEDFKEKIDKWVNFRPELSLEWTWKDETDSTSMNDYFSKALNQELKIKVTVTKSNESKFWKQYKNPGFKQEIHDALRNSGIAVDLFDKFALESAYLFLIRILFLRMAEDFGFIPYKILTPSWIMNFYKYRREKSIYHQICSCLSEIDYHFPIIYKYPLFDNIYFKDLTWSKVILIKIIEEIILFDFSTSESDLIGKIYEKSIDKNTRKLLGKFYTDPIIVRFMLSKLEEINEDKTVLDPACGSGTFLKEYYQKVQKLMISKGYAQDDIPDILKHQLWGFDIDPFAVQLTSIKIIIQNFKKAPKERNIYNINSLASKLDDSYKKALNTEKDILSERFDYIFGNPPFFVVNTTEQPYKSIIDTGYYNSIKSSNLNIASMFLYRYILQLKQNGQLVFIFPRSMLHINSFENVRKEVLKKKIQYIYDLGKAFEDVGLEQIIVIVKNDDYTDNIIHYGLLNLESTSKEISELIQYEIDQDYIINNKNLVFEVFSGNKTGHPTSGRQIKEKLLRTSNGKNVNDYCTKIQRGLGYQKYAYSKRRNSDDLIIIGGRSIFNYGKKGTETYRYIPKNKVVKAKMSQKASINLYSPKIMLQRLVTSKIRIVGCYDNEPIDIKERFNIQVNKNEKIKIFTLSFDTILTLYLKEEKYARYLLAVLTSELATYYLRDFVFIRQTLTIDLDTIYLEKIPIVEPTDVQLEEITELIKKLEIFVENGQEKSPVSERKRPDWENPEDNLYQKYSNLIDQLNEKIYDLYGLDSTEKDFIKAQINEFDDYY</sequence>
<dbReference type="Gene3D" id="3.40.50.150">
    <property type="entry name" value="Vaccinia Virus protein VP39"/>
    <property type="match status" value="1"/>
</dbReference>
<proteinExistence type="predicted"/>
<dbReference type="GO" id="GO:0009007">
    <property type="term" value="F:site-specific DNA-methyltransferase (adenine-specific) activity"/>
    <property type="evidence" value="ECO:0007669"/>
    <property type="project" value="UniProtKB-EC"/>
</dbReference>
<dbReference type="InterPro" id="IPR029063">
    <property type="entry name" value="SAM-dependent_MTases_sf"/>
</dbReference>
<evidence type="ECO:0000256" key="6">
    <source>
        <dbReference type="ARBA" id="ARBA00047942"/>
    </source>
</evidence>
<dbReference type="GO" id="GO:0005524">
    <property type="term" value="F:ATP binding"/>
    <property type="evidence" value="ECO:0007669"/>
    <property type="project" value="UniProtKB-KW"/>
</dbReference>
<comment type="catalytic activity">
    <reaction evidence="6">
        <text>a 2'-deoxyadenosine in DNA + S-adenosyl-L-methionine = an N(6)-methyl-2'-deoxyadenosine in DNA + S-adenosyl-L-homocysteine + H(+)</text>
        <dbReference type="Rhea" id="RHEA:15197"/>
        <dbReference type="Rhea" id="RHEA-COMP:12418"/>
        <dbReference type="Rhea" id="RHEA-COMP:12419"/>
        <dbReference type="ChEBI" id="CHEBI:15378"/>
        <dbReference type="ChEBI" id="CHEBI:57856"/>
        <dbReference type="ChEBI" id="CHEBI:59789"/>
        <dbReference type="ChEBI" id="CHEBI:90615"/>
        <dbReference type="ChEBI" id="CHEBI:90616"/>
        <dbReference type="EC" id="2.1.1.72"/>
    </reaction>
</comment>
<dbReference type="InterPro" id="IPR050953">
    <property type="entry name" value="N4_N6_ade-DNA_methylase"/>
</dbReference>
<dbReference type="EMBL" id="LAZR01004677">
    <property type="protein sequence ID" value="KKN06549.1"/>
    <property type="molecule type" value="Genomic_DNA"/>
</dbReference>
<organism evidence="9">
    <name type="scientific">marine sediment metagenome</name>
    <dbReference type="NCBI Taxonomy" id="412755"/>
    <lineage>
        <taxon>unclassified sequences</taxon>
        <taxon>metagenomes</taxon>
        <taxon>ecological metagenomes</taxon>
    </lineage>
</organism>
<feature type="domain" description="DNA methylase adenine-specific" evidence="7">
    <location>
        <begin position="389"/>
        <end position="653"/>
    </location>
</feature>
<dbReference type="PANTHER" id="PTHR33841">
    <property type="entry name" value="DNA METHYLTRANSFERASE YEEA-RELATED"/>
    <property type="match status" value="1"/>
</dbReference>
<comment type="caution">
    <text evidence="9">The sequence shown here is derived from an EMBL/GenBank/DDBJ whole genome shotgun (WGS) entry which is preliminary data.</text>
</comment>
<keyword evidence="5" id="KW-0238">DNA-binding</keyword>
<dbReference type="InterPro" id="IPR002052">
    <property type="entry name" value="DNA_methylase_N6_adenine_CS"/>
</dbReference>
<keyword evidence="4" id="KW-0680">Restriction system</keyword>
<dbReference type="PROSITE" id="PS00092">
    <property type="entry name" value="N6_MTASE"/>
    <property type="match status" value="1"/>
</dbReference>
<dbReference type="GO" id="GO:0009035">
    <property type="term" value="F:type I site-specific deoxyribonuclease activity"/>
    <property type="evidence" value="ECO:0007669"/>
    <property type="project" value="UniProtKB-EC"/>
</dbReference>
<reference evidence="9" key="1">
    <citation type="journal article" date="2015" name="Nature">
        <title>Complex archaea that bridge the gap between prokaryotes and eukaryotes.</title>
        <authorList>
            <person name="Spang A."/>
            <person name="Saw J.H."/>
            <person name="Jorgensen S.L."/>
            <person name="Zaremba-Niedzwiedzka K."/>
            <person name="Martijn J."/>
            <person name="Lind A.E."/>
            <person name="van Eijk R."/>
            <person name="Schleper C."/>
            <person name="Guy L."/>
            <person name="Ettema T.J."/>
        </authorList>
    </citation>
    <scope>NUCLEOTIDE SEQUENCE</scope>
</reference>
<protein>
    <recommendedName>
        <fullName evidence="1">site-specific DNA-methyltransferase (adenine-specific)</fullName>
        <ecNumber evidence="1">2.1.1.72</ecNumber>
    </recommendedName>
</protein>
<dbReference type="AlphaFoldDB" id="A0A0F9MLJ2"/>
<evidence type="ECO:0000256" key="5">
    <source>
        <dbReference type="ARBA" id="ARBA00023125"/>
    </source>
</evidence>
<keyword evidence="2" id="KW-0489">Methyltransferase</keyword>
<dbReference type="PANTHER" id="PTHR33841:SF6">
    <property type="entry name" value="TYPE II METHYLTRANSFERASE M.HINDII"/>
    <property type="match status" value="1"/>
</dbReference>
<accession>A0A0F9MLJ2</accession>
<evidence type="ECO:0000259" key="7">
    <source>
        <dbReference type="Pfam" id="PF02384"/>
    </source>
</evidence>
<dbReference type="EC" id="2.1.1.72" evidence="1"/>
<dbReference type="InterPro" id="IPR007409">
    <property type="entry name" value="Restrct_endonuc_type1_HsdR_N"/>
</dbReference>
<dbReference type="SUPFAM" id="SSF53335">
    <property type="entry name" value="S-adenosyl-L-methionine-dependent methyltransferases"/>
    <property type="match status" value="1"/>
</dbReference>